<evidence type="ECO:0008006" key="3">
    <source>
        <dbReference type="Google" id="ProtNLM"/>
    </source>
</evidence>
<keyword evidence="2" id="KW-1185">Reference proteome</keyword>
<dbReference type="OrthoDB" id="560125at2"/>
<protein>
    <recommendedName>
        <fullName evidence="3">DUF1816 domain-containing protein</fullName>
    </recommendedName>
</protein>
<dbReference type="RefSeq" id="WP_073599729.1">
    <property type="nucleotide sequence ID" value="NZ_MRCB01000012.1"/>
</dbReference>
<dbReference type="AlphaFoldDB" id="A0A1U7HGS9"/>
<dbReference type="Proteomes" id="UP000186868">
    <property type="component" value="Unassembled WGS sequence"/>
</dbReference>
<dbReference type="EMBL" id="MRCB01000012">
    <property type="protein sequence ID" value="OKH22761.1"/>
    <property type="molecule type" value="Genomic_DNA"/>
</dbReference>
<gene>
    <name evidence="1" type="ORF">NIES593_11575</name>
</gene>
<reference evidence="1 2" key="1">
    <citation type="submission" date="2016-11" db="EMBL/GenBank/DDBJ databases">
        <title>Draft Genome Sequences of Nine Cyanobacterial Strains from Diverse Habitats.</title>
        <authorList>
            <person name="Zhu T."/>
            <person name="Hou S."/>
            <person name="Lu X."/>
            <person name="Hess W.R."/>
        </authorList>
    </citation>
    <scope>NUCLEOTIDE SEQUENCE [LARGE SCALE GENOMIC DNA]</scope>
    <source>
        <strain evidence="1 2">NIES-593</strain>
    </source>
</reference>
<dbReference type="STRING" id="1921803.NIES593_11575"/>
<sequence length="94" mass="10881">MKEFLLWILNLLGLAYWIEIVTDYPKCTYYFGPFMSYEEARMAQGGYIEDLQQEKAQGIAVIIKRTKPVTLTIFDEKEDIKPSKRVMSFGSSVS</sequence>
<dbReference type="Pfam" id="PF08846">
    <property type="entry name" value="DUF1816"/>
    <property type="match status" value="1"/>
</dbReference>
<name>A0A1U7HGS9_9CYAN</name>
<evidence type="ECO:0000313" key="2">
    <source>
        <dbReference type="Proteomes" id="UP000186868"/>
    </source>
</evidence>
<dbReference type="InterPro" id="IPR014945">
    <property type="entry name" value="DUF1816"/>
</dbReference>
<evidence type="ECO:0000313" key="1">
    <source>
        <dbReference type="EMBL" id="OKH22761.1"/>
    </source>
</evidence>
<proteinExistence type="predicted"/>
<organism evidence="1 2">
    <name type="scientific">Hydrococcus rivularis NIES-593</name>
    <dbReference type="NCBI Taxonomy" id="1921803"/>
    <lineage>
        <taxon>Bacteria</taxon>
        <taxon>Bacillati</taxon>
        <taxon>Cyanobacteriota</taxon>
        <taxon>Cyanophyceae</taxon>
        <taxon>Pleurocapsales</taxon>
        <taxon>Hydrococcaceae</taxon>
        <taxon>Hydrococcus</taxon>
    </lineage>
</organism>
<comment type="caution">
    <text evidence="1">The sequence shown here is derived from an EMBL/GenBank/DDBJ whole genome shotgun (WGS) entry which is preliminary data.</text>
</comment>
<accession>A0A1U7HGS9</accession>